<dbReference type="InterPro" id="IPR001251">
    <property type="entry name" value="CRAL-TRIO_dom"/>
</dbReference>
<evidence type="ECO:0000313" key="3">
    <source>
        <dbReference type="EMBL" id="KAK3270479.1"/>
    </source>
</evidence>
<feature type="region of interest" description="Disordered" evidence="1">
    <location>
        <begin position="309"/>
        <end position="328"/>
    </location>
</feature>
<evidence type="ECO:0000313" key="4">
    <source>
        <dbReference type="Proteomes" id="UP001190700"/>
    </source>
</evidence>
<dbReference type="InterPro" id="IPR036865">
    <property type="entry name" value="CRAL-TRIO_dom_sf"/>
</dbReference>
<feature type="compositionally biased region" description="Acidic residues" evidence="1">
    <location>
        <begin position="140"/>
        <end position="156"/>
    </location>
</feature>
<feature type="compositionally biased region" description="Basic residues" evidence="1">
    <location>
        <begin position="1"/>
        <end position="12"/>
    </location>
</feature>
<reference evidence="3 4" key="1">
    <citation type="journal article" date="2015" name="Genome Biol. Evol.">
        <title>Comparative Genomics of a Bacterivorous Green Alga Reveals Evolutionary Causalities and Consequences of Phago-Mixotrophic Mode of Nutrition.</title>
        <authorList>
            <person name="Burns J.A."/>
            <person name="Paasch A."/>
            <person name="Narechania A."/>
            <person name="Kim E."/>
        </authorList>
    </citation>
    <scope>NUCLEOTIDE SEQUENCE [LARGE SCALE GENOMIC DNA]</scope>
    <source>
        <strain evidence="3 4">PLY_AMNH</strain>
    </source>
</reference>
<protein>
    <recommendedName>
        <fullName evidence="2">CRAL-TRIO domain-containing protein</fullName>
    </recommendedName>
</protein>
<gene>
    <name evidence="3" type="ORF">CYMTET_21124</name>
</gene>
<proteinExistence type="predicted"/>
<feature type="domain" description="CRAL-TRIO" evidence="2">
    <location>
        <begin position="377"/>
        <end position="495"/>
    </location>
</feature>
<keyword evidence="4" id="KW-1185">Reference proteome</keyword>
<organism evidence="3 4">
    <name type="scientific">Cymbomonas tetramitiformis</name>
    <dbReference type="NCBI Taxonomy" id="36881"/>
    <lineage>
        <taxon>Eukaryota</taxon>
        <taxon>Viridiplantae</taxon>
        <taxon>Chlorophyta</taxon>
        <taxon>Pyramimonadophyceae</taxon>
        <taxon>Pyramimonadales</taxon>
        <taxon>Pyramimonadaceae</taxon>
        <taxon>Cymbomonas</taxon>
    </lineage>
</organism>
<feature type="compositionally biased region" description="Low complexity" evidence="1">
    <location>
        <begin position="39"/>
        <end position="61"/>
    </location>
</feature>
<evidence type="ECO:0000259" key="2">
    <source>
        <dbReference type="Pfam" id="PF13716"/>
    </source>
</evidence>
<comment type="caution">
    <text evidence="3">The sequence shown here is derived from an EMBL/GenBank/DDBJ whole genome shotgun (WGS) entry which is preliminary data.</text>
</comment>
<evidence type="ECO:0000256" key="1">
    <source>
        <dbReference type="SAM" id="MobiDB-lite"/>
    </source>
</evidence>
<feature type="compositionally biased region" description="Acidic residues" evidence="1">
    <location>
        <begin position="216"/>
        <end position="232"/>
    </location>
</feature>
<dbReference type="AlphaFoldDB" id="A0AAE0G2M5"/>
<dbReference type="Pfam" id="PF13716">
    <property type="entry name" value="CRAL_TRIO_2"/>
    <property type="match status" value="1"/>
</dbReference>
<dbReference type="Gene3D" id="3.40.525.10">
    <property type="entry name" value="CRAL-TRIO lipid binding domain"/>
    <property type="match status" value="1"/>
</dbReference>
<dbReference type="CDD" id="cd00170">
    <property type="entry name" value="SEC14"/>
    <property type="match status" value="1"/>
</dbReference>
<feature type="compositionally biased region" description="Acidic residues" evidence="1">
    <location>
        <begin position="164"/>
        <end position="176"/>
    </location>
</feature>
<dbReference type="EMBL" id="LGRX02010371">
    <property type="protein sequence ID" value="KAK3270479.1"/>
    <property type="molecule type" value="Genomic_DNA"/>
</dbReference>
<accession>A0AAE0G2M5</accession>
<sequence length="517" mass="54672">MGKGKTKRKSSAAKKPSPEDVSSAGVEPEASTEVESAAEPEVSVVAPEAPDDAAAAQLDSAPAEEPEPEVVGAPDPEPEPEPAIEPEPQPVAEHEPEPDAEPEPEPEPTAEPEPEPVTEPEHEPAAEPEPEPVAQPESGPDAEAESEPVAEPEPEPVTEREPEPIADPEPEPEPAVEPELGASWSGAEPRRSQSGSSCTAGAGAAVEPEPVAEPVAEPEPEPNPEPVAEPEPEPVVAPAPEPVAQPEPEPVSEPEPTTEAQPSSESDLGPGRSAAEEASCTPSAADEADFTTISSAPAPADSLPAVSEALAPVQDAEEDKVPEEMKRRQTRAISVVSEDINLNIPDETQQGMPRGLSPGVPNTLEGLLHCDGKDQLGRPIVILDAAKIPEANKRNAAVTEIRNTLEPLVGQEYVIIFVFSAGGGKTVSFGASNWLKNVYQSLPRPFKKNVKRVILVQPNSFVKMALMFMKPFISNKAKRKIIEVKTLESIGEKTKGELTINHLGLWWSSQSMGTELH</sequence>
<dbReference type="SUPFAM" id="SSF52087">
    <property type="entry name" value="CRAL/TRIO domain"/>
    <property type="match status" value="1"/>
</dbReference>
<dbReference type="Proteomes" id="UP001190700">
    <property type="component" value="Unassembled WGS sequence"/>
</dbReference>
<feature type="compositionally biased region" description="Acidic residues" evidence="1">
    <location>
        <begin position="98"/>
        <end position="118"/>
    </location>
</feature>
<feature type="compositionally biased region" description="Pro residues" evidence="1">
    <location>
        <begin position="233"/>
        <end position="253"/>
    </location>
</feature>
<feature type="compositionally biased region" description="Low complexity" evidence="1">
    <location>
        <begin position="192"/>
        <end position="215"/>
    </location>
</feature>
<name>A0AAE0G2M5_9CHLO</name>
<feature type="region of interest" description="Disordered" evidence="1">
    <location>
        <begin position="1"/>
        <end position="288"/>
    </location>
</feature>